<reference evidence="4" key="1">
    <citation type="submission" date="2022-12" db="EMBL/GenBank/DDBJ databases">
        <title>Reference genome sequencing for broad-spectrum identification of bacterial and archaeal isolates by mass spectrometry.</title>
        <authorList>
            <person name="Sekiguchi Y."/>
            <person name="Tourlousse D.M."/>
        </authorList>
    </citation>
    <scope>NUCLEOTIDE SEQUENCE</scope>
    <source>
        <strain evidence="4">LLR39Z86</strain>
    </source>
</reference>
<dbReference type="GO" id="GO:0032259">
    <property type="term" value="P:methylation"/>
    <property type="evidence" value="ECO:0007669"/>
    <property type="project" value="UniProtKB-KW"/>
</dbReference>
<keyword evidence="5" id="KW-1185">Reference proteome</keyword>
<dbReference type="SUPFAM" id="SSF53335">
    <property type="entry name" value="S-adenosyl-L-methionine-dependent methyltransferases"/>
    <property type="match status" value="1"/>
</dbReference>
<evidence type="ECO:0000256" key="2">
    <source>
        <dbReference type="SAM" id="Coils"/>
    </source>
</evidence>
<protein>
    <submittedName>
        <fullName evidence="4">SAM-dependent methyltransferase</fullName>
    </submittedName>
</protein>
<dbReference type="GO" id="GO:0009307">
    <property type="term" value="P:DNA restriction-modification system"/>
    <property type="evidence" value="ECO:0007669"/>
    <property type="project" value="UniProtKB-KW"/>
</dbReference>
<dbReference type="Proteomes" id="UP001144313">
    <property type="component" value="Unassembled WGS sequence"/>
</dbReference>
<proteinExistence type="predicted"/>
<dbReference type="PROSITE" id="PS00092">
    <property type="entry name" value="N6_MTASE"/>
    <property type="match status" value="1"/>
</dbReference>
<gene>
    <name evidence="4" type="ORF">GALLR39Z86_04190</name>
</gene>
<keyword evidence="1" id="KW-0680">Restriction system</keyword>
<evidence type="ECO:0000313" key="5">
    <source>
        <dbReference type="Proteomes" id="UP001144313"/>
    </source>
</evidence>
<feature type="coiled-coil region" evidence="2">
    <location>
        <begin position="534"/>
        <end position="561"/>
    </location>
</feature>
<keyword evidence="2" id="KW-0175">Coiled coil</keyword>
<evidence type="ECO:0000259" key="3">
    <source>
        <dbReference type="Pfam" id="PF02384"/>
    </source>
</evidence>
<dbReference type="InterPro" id="IPR002052">
    <property type="entry name" value="DNA_methylase_N6_adenine_CS"/>
</dbReference>
<dbReference type="PANTHER" id="PTHR42998">
    <property type="entry name" value="TYPE I RESTRICTION ENZYME HINDVIIP M PROTEIN-RELATED"/>
    <property type="match status" value="1"/>
</dbReference>
<sequence length="575" mass="61494">MTTRDASSGETITLTDLARLAGVGRNAVSNWRRRETDFPEPVDESSRRPRFDLHELEQWAERHGRRLDITGADRLWFTLAGAHPTAEAALGAVAAAFSGSEPAIADQLKDLQRETPASDLFEFFIERAREAAGTGVPPGIAPLADIAAAVTQGLTRPAVHDPACDEGDLLAETARRTGPCRILSGQDLSAPRTAIAEQRLRLLDDNAEVVARVGDSLLQSLPGERYDLVVCDPPFNVKDSGTNQYAVGDDPRLAYGTPPRTEPELAWALHCIALLAPGGHAVVRMPAQVAHRRTGRRIRSELLRWGALRAVVDSPEAKAHIWILAPRGETTQLLVSGGADFADAWRQFTTAPDAPITTTDSTTVPLMRLWDEDVDISPAVYLASTTGNAASLAESVAGLGERLEGLARHPLPRFGIGAEESAPETSLADLERGGHLAIVPGSNTEPVEPQGPTEDTRCVIVDPVGEPQVRLGRRSETTETQWTVVCEPTVDLGWIAAALAARLPTATKRTATGAKRRLLSVKIPRITLAEQQRRGAAYTALEDLRAALAQAEAEAEALAAEAAAGLVSGTVTIED</sequence>
<evidence type="ECO:0000256" key="1">
    <source>
        <dbReference type="ARBA" id="ARBA00022747"/>
    </source>
</evidence>
<name>A0A9W6G583_9ACTN</name>
<accession>A0A9W6G583</accession>
<keyword evidence="4" id="KW-0808">Transferase</keyword>
<dbReference type="Pfam" id="PF02384">
    <property type="entry name" value="N6_Mtase"/>
    <property type="match status" value="1"/>
</dbReference>
<dbReference type="InterPro" id="IPR003356">
    <property type="entry name" value="DNA_methylase_A-5"/>
</dbReference>
<dbReference type="GO" id="GO:0008170">
    <property type="term" value="F:N-methyltransferase activity"/>
    <property type="evidence" value="ECO:0007669"/>
    <property type="project" value="InterPro"/>
</dbReference>
<dbReference type="GO" id="GO:0003677">
    <property type="term" value="F:DNA binding"/>
    <property type="evidence" value="ECO:0007669"/>
    <property type="project" value="InterPro"/>
</dbReference>
<feature type="domain" description="DNA methylase adenine-specific" evidence="3">
    <location>
        <begin position="145"/>
        <end position="316"/>
    </location>
</feature>
<dbReference type="CDD" id="cd02440">
    <property type="entry name" value="AdoMet_MTases"/>
    <property type="match status" value="1"/>
</dbReference>
<dbReference type="PANTHER" id="PTHR42998:SF1">
    <property type="entry name" value="TYPE I RESTRICTION ENZYME HINDI METHYLASE SUBUNIT"/>
    <property type="match status" value="1"/>
</dbReference>
<dbReference type="AlphaFoldDB" id="A0A9W6G583"/>
<dbReference type="PRINTS" id="PR00507">
    <property type="entry name" value="N12N6MTFRASE"/>
</dbReference>
<dbReference type="EMBL" id="BSDT01000001">
    <property type="protein sequence ID" value="GLI40569.1"/>
    <property type="molecule type" value="Genomic_DNA"/>
</dbReference>
<dbReference type="Gene3D" id="3.40.50.150">
    <property type="entry name" value="Vaccinia Virus protein VP39"/>
    <property type="match status" value="1"/>
</dbReference>
<organism evidence="4 5">
    <name type="scientific">Glycomyces algeriensis</name>
    <dbReference type="NCBI Taxonomy" id="256037"/>
    <lineage>
        <taxon>Bacteria</taxon>
        <taxon>Bacillati</taxon>
        <taxon>Actinomycetota</taxon>
        <taxon>Actinomycetes</taxon>
        <taxon>Glycomycetales</taxon>
        <taxon>Glycomycetaceae</taxon>
        <taxon>Glycomyces</taxon>
    </lineage>
</organism>
<dbReference type="RefSeq" id="WP_270117262.1">
    <property type="nucleotide sequence ID" value="NZ_BAAAOL010000009.1"/>
</dbReference>
<comment type="caution">
    <text evidence="4">The sequence shown here is derived from an EMBL/GenBank/DDBJ whole genome shotgun (WGS) entry which is preliminary data.</text>
</comment>
<evidence type="ECO:0000313" key="4">
    <source>
        <dbReference type="EMBL" id="GLI40569.1"/>
    </source>
</evidence>
<keyword evidence="4" id="KW-0489">Methyltransferase</keyword>
<dbReference type="InterPro" id="IPR052916">
    <property type="entry name" value="Type-I_RE_MTase_Subunit"/>
</dbReference>
<dbReference type="InterPro" id="IPR029063">
    <property type="entry name" value="SAM-dependent_MTases_sf"/>
</dbReference>